<dbReference type="SUPFAM" id="SSF101908">
    <property type="entry name" value="Putative isomerase YbhE"/>
    <property type="match status" value="1"/>
</dbReference>
<keyword evidence="2" id="KW-1185">Reference proteome</keyword>
<dbReference type="EMBL" id="MCGT01000022">
    <property type="protein sequence ID" value="ORX50849.1"/>
    <property type="molecule type" value="Genomic_DNA"/>
</dbReference>
<accession>A0A1X2GCP0</accession>
<comment type="caution">
    <text evidence="1">The sequence shown here is derived from an EMBL/GenBank/DDBJ whole genome shotgun (WGS) entry which is preliminary data.</text>
</comment>
<dbReference type="Proteomes" id="UP000242146">
    <property type="component" value="Unassembled WGS sequence"/>
</dbReference>
<proteinExistence type="predicted"/>
<dbReference type="InterPro" id="IPR015943">
    <property type="entry name" value="WD40/YVTN_repeat-like_dom_sf"/>
</dbReference>
<evidence type="ECO:0000313" key="1">
    <source>
        <dbReference type="EMBL" id="ORX50849.1"/>
    </source>
</evidence>
<dbReference type="Gene3D" id="2.130.10.10">
    <property type="entry name" value="YVTN repeat-like/Quinoprotein amine dehydrogenase"/>
    <property type="match status" value="1"/>
</dbReference>
<sequence length="684" mass="77035">MARNDSNTIFGLEQVNDDDDDEGSDFSLDYEYVGPRQPVYRDDDDNDSLASVLSIASSRSDTAGFDMWDEDHYCSNDFTWQSNDMRLTHFIHQQHASLTPWPSFWRSDPGWPRQLPNSSTTTNHHQTSHALLLVPSSSLDQKECVYGIYRDSIVECGLPVDSIFLSPEAPLLPPSPVLANPVPPTVLHHCKRVQSDKPPFTTSKFCATHCSVPCASPALPKTSLSPATTPSSRYCIDQCRPFTKYLQRMSPRVQQPYLPLLFEPMCFEQRYGYLAIGGIEGEFELYCCMDPSSTPHKLWATKFNGNGNLMLMTNALQIVRYAADNDCDLITDCYLFSCMNEAGILVYRLPSHDQCKRHPSPAGASSSTAVPPPPPYAHLRSFSQLPINDARVSPDGSKLVCVGDDHDLYVISLSYQPSSLLSIGPAVKLTVPVQPSTCYSSQHVAWSPSSLYFAHTSDTHDRVLVWHASTLHLLYSIHASGYTYAVIFHPFLDSILVFANRYGYFHTVDLAQTTPDSLPSSSAPLQGSPMAPRHEITMVSFRGEKDRRLRILAKINGLQWSMDGVYLYVATKKRVLAYQFLQTDRFRPRKNAVTSLFDLARTQLNQLVQAHSLRPKRHCDLLDHHPAKRRCHRSPPDPSNCLTPIPSHLIHPHDNPWSLRLSMLPLSIRRQICAQVNEQNHWNL</sequence>
<organism evidence="1 2">
    <name type="scientific">Hesseltinella vesiculosa</name>
    <dbReference type="NCBI Taxonomy" id="101127"/>
    <lineage>
        <taxon>Eukaryota</taxon>
        <taxon>Fungi</taxon>
        <taxon>Fungi incertae sedis</taxon>
        <taxon>Mucoromycota</taxon>
        <taxon>Mucoromycotina</taxon>
        <taxon>Mucoromycetes</taxon>
        <taxon>Mucorales</taxon>
        <taxon>Cunninghamellaceae</taxon>
        <taxon>Hesseltinella</taxon>
    </lineage>
</organism>
<dbReference type="OrthoDB" id="418169at2759"/>
<gene>
    <name evidence="1" type="ORF">DM01DRAFT_1337448</name>
</gene>
<dbReference type="AlphaFoldDB" id="A0A1X2GCP0"/>
<evidence type="ECO:0008006" key="3">
    <source>
        <dbReference type="Google" id="ProtNLM"/>
    </source>
</evidence>
<name>A0A1X2GCP0_9FUNG</name>
<protein>
    <recommendedName>
        <fullName evidence="3">WD40 repeat-like protein</fullName>
    </recommendedName>
</protein>
<evidence type="ECO:0000313" key="2">
    <source>
        <dbReference type="Proteomes" id="UP000242146"/>
    </source>
</evidence>
<dbReference type="PANTHER" id="PTHR43991">
    <property type="entry name" value="WD REPEAT PROTEIN (AFU_ORTHOLOGUE AFUA_8G05640)-RELATED"/>
    <property type="match status" value="1"/>
</dbReference>
<reference evidence="1 2" key="1">
    <citation type="submission" date="2016-07" db="EMBL/GenBank/DDBJ databases">
        <title>Pervasive Adenine N6-methylation of Active Genes in Fungi.</title>
        <authorList>
            <consortium name="DOE Joint Genome Institute"/>
            <person name="Mondo S.J."/>
            <person name="Dannebaum R.O."/>
            <person name="Kuo R.C."/>
            <person name="Labutti K."/>
            <person name="Haridas S."/>
            <person name="Kuo A."/>
            <person name="Salamov A."/>
            <person name="Ahrendt S.R."/>
            <person name="Lipzen A."/>
            <person name="Sullivan W."/>
            <person name="Andreopoulos W.B."/>
            <person name="Clum A."/>
            <person name="Lindquist E."/>
            <person name="Daum C."/>
            <person name="Ramamoorthy G.K."/>
            <person name="Gryganskyi A."/>
            <person name="Culley D."/>
            <person name="Magnuson J.K."/>
            <person name="James T.Y."/>
            <person name="O'Malley M.A."/>
            <person name="Stajich J.E."/>
            <person name="Spatafora J.W."/>
            <person name="Visel A."/>
            <person name="Grigoriev I.V."/>
        </authorList>
    </citation>
    <scope>NUCLEOTIDE SEQUENCE [LARGE SCALE GENOMIC DNA]</scope>
    <source>
        <strain evidence="1 2">NRRL 3301</strain>
    </source>
</reference>
<dbReference type="PANTHER" id="PTHR43991:SF9">
    <property type="entry name" value="DUF2415 DOMAIN-CONTAINING PROTEIN"/>
    <property type="match status" value="1"/>
</dbReference>